<dbReference type="InterPro" id="IPR042208">
    <property type="entry name" value="D-ser_dehydrat-like_sf"/>
</dbReference>
<dbReference type="Pfam" id="PF01168">
    <property type="entry name" value="Ala_racemase_N"/>
    <property type="match status" value="1"/>
</dbReference>
<evidence type="ECO:0000259" key="3">
    <source>
        <dbReference type="SMART" id="SM01119"/>
    </source>
</evidence>
<proteinExistence type="inferred from homology"/>
<dbReference type="InterPro" id="IPR026956">
    <property type="entry name" value="D-ser_dehydrat-like_dom"/>
</dbReference>
<dbReference type="AlphaFoldDB" id="A0A4R1HU10"/>
<evidence type="ECO:0000256" key="2">
    <source>
        <dbReference type="ARBA" id="ARBA00023239"/>
    </source>
</evidence>
<comment type="similarity">
    <text evidence="1">Belongs to the DSD1 family.</text>
</comment>
<dbReference type="InterPro" id="IPR029066">
    <property type="entry name" value="PLP-binding_barrel"/>
</dbReference>
<evidence type="ECO:0000313" key="5">
    <source>
        <dbReference type="Proteomes" id="UP000295560"/>
    </source>
</evidence>
<dbReference type="GO" id="GO:0008721">
    <property type="term" value="F:D-serine ammonia-lyase activity"/>
    <property type="evidence" value="ECO:0007669"/>
    <property type="project" value="TreeGrafter"/>
</dbReference>
<reference evidence="4 5" key="1">
    <citation type="submission" date="2019-03" db="EMBL/GenBank/DDBJ databases">
        <title>Sequencing the genomes of 1000 actinobacteria strains.</title>
        <authorList>
            <person name="Klenk H.-P."/>
        </authorList>
    </citation>
    <scope>NUCLEOTIDE SEQUENCE [LARGE SCALE GENOMIC DNA]</scope>
    <source>
        <strain evidence="4 5">DSM 44969</strain>
    </source>
</reference>
<name>A0A4R1HU10_PSEEN</name>
<gene>
    <name evidence="4" type="ORF">EV378_0626</name>
</gene>
<dbReference type="SMART" id="SM01119">
    <property type="entry name" value="D-ser_dehydrat"/>
    <property type="match status" value="1"/>
</dbReference>
<sequence length="359" mass="36462">MPVSEDLDTPFLAVDPTALERNLAAGAARAASRGLAWRPHAKTHKCVEIARRQLAHGAVGLTLATVAEAEVFADAGFDDLFLAYPVWAGGPRADRLRALASRVRLRIGVDSVEGATALAAALRGAPAEVLVEVDSGHHRTGVAPPEAGAVAAACTGLDVVGVFTFPGHSYSPSPGGRGAAADDEAEALSDAAASLAAIGIEPRVRSGGSSPTEPLPPGPATYPATETRPGVSVFGDAQQVELGAAGFDDVALVAVATVVSVRDGHAVLDAGSKTLGADRPPWTSGFGRLLDHPHATIVALSEHHATVAFGSAHVPPVGSRVRVVPNHVCAAANLASSLVVLDGDRVVDRWAVAARGANT</sequence>
<organism evidence="4 5">
    <name type="scientific">Pseudonocardia endophytica</name>
    <dbReference type="NCBI Taxonomy" id="401976"/>
    <lineage>
        <taxon>Bacteria</taxon>
        <taxon>Bacillati</taxon>
        <taxon>Actinomycetota</taxon>
        <taxon>Actinomycetes</taxon>
        <taxon>Pseudonocardiales</taxon>
        <taxon>Pseudonocardiaceae</taxon>
        <taxon>Pseudonocardia</taxon>
    </lineage>
</organism>
<evidence type="ECO:0000313" key="4">
    <source>
        <dbReference type="EMBL" id="TCK24833.1"/>
    </source>
</evidence>
<keyword evidence="2" id="KW-0456">Lyase</keyword>
<dbReference type="Gene3D" id="2.40.37.20">
    <property type="entry name" value="D-serine dehydratase-like domain"/>
    <property type="match status" value="1"/>
</dbReference>
<evidence type="ECO:0000256" key="1">
    <source>
        <dbReference type="ARBA" id="ARBA00005323"/>
    </source>
</evidence>
<keyword evidence="5" id="KW-1185">Reference proteome</keyword>
<dbReference type="InterPro" id="IPR001608">
    <property type="entry name" value="Ala_racemase_N"/>
</dbReference>
<dbReference type="InterPro" id="IPR051466">
    <property type="entry name" value="D-amino_acid_metab_enzyme"/>
</dbReference>
<dbReference type="Proteomes" id="UP000295560">
    <property type="component" value="Unassembled WGS sequence"/>
</dbReference>
<dbReference type="Pfam" id="PF14031">
    <property type="entry name" value="D-ser_dehydrat"/>
    <property type="match status" value="1"/>
</dbReference>
<dbReference type="PANTHER" id="PTHR28004:SF2">
    <property type="entry name" value="D-SERINE DEHYDRATASE"/>
    <property type="match status" value="1"/>
</dbReference>
<comment type="caution">
    <text evidence="4">The sequence shown here is derived from an EMBL/GenBank/DDBJ whole genome shotgun (WGS) entry which is preliminary data.</text>
</comment>
<accession>A0A4R1HU10</accession>
<dbReference type="PANTHER" id="PTHR28004">
    <property type="entry name" value="ZGC:162816-RELATED"/>
    <property type="match status" value="1"/>
</dbReference>
<dbReference type="OrthoDB" id="9811417at2"/>
<protein>
    <submittedName>
        <fullName evidence="4">D-serine deaminase-like pyridoxal phosphate-dependent protein</fullName>
    </submittedName>
</protein>
<dbReference type="Gene3D" id="3.20.20.10">
    <property type="entry name" value="Alanine racemase"/>
    <property type="match status" value="1"/>
</dbReference>
<dbReference type="EMBL" id="SMFZ01000001">
    <property type="protein sequence ID" value="TCK24833.1"/>
    <property type="molecule type" value="Genomic_DNA"/>
</dbReference>
<dbReference type="GO" id="GO:0036088">
    <property type="term" value="P:D-serine catabolic process"/>
    <property type="evidence" value="ECO:0007669"/>
    <property type="project" value="TreeGrafter"/>
</dbReference>
<feature type="domain" description="D-serine dehydratase-like" evidence="3">
    <location>
        <begin position="251"/>
        <end position="342"/>
    </location>
</feature>
<dbReference type="SUPFAM" id="SSF51419">
    <property type="entry name" value="PLP-binding barrel"/>
    <property type="match status" value="1"/>
</dbReference>